<dbReference type="PROSITE" id="PS50928">
    <property type="entry name" value="ABC_TM1"/>
    <property type="match status" value="1"/>
</dbReference>
<name>A0A1G9JZF6_9ACTN</name>
<dbReference type="PANTHER" id="PTHR30614:SF37">
    <property type="entry name" value="AMINO-ACID ABC TRANSPORTER PERMEASE PROTEIN YHDX-RELATED"/>
    <property type="match status" value="1"/>
</dbReference>
<evidence type="ECO:0000256" key="5">
    <source>
        <dbReference type="ARBA" id="ARBA00022692"/>
    </source>
</evidence>
<dbReference type="SUPFAM" id="SSF161098">
    <property type="entry name" value="MetI-like"/>
    <property type="match status" value="1"/>
</dbReference>
<keyword evidence="3 9" id="KW-0813">Transport</keyword>
<sequence>MLELIERFDFFGAVGLTLWLTLWGAILAFVLGTIVAIMRLSPVKALQFAGTVYVTAFRNTPLTLIVIASNLVLWNQLGLQLAPRDSASYIVDTNIRLAILSLAVYHAAFVCEALRSGVNTIPVGQAEAARSLGLTFAQNLRHIILPQALRGAITPLGNVLIALTKNTTVVTAIGVAQVSHSMARMIEFRSDVIILIFGLVAITFVALTLPMGMLTSWLSQRLAVRR</sequence>
<protein>
    <submittedName>
        <fullName evidence="11">Glutamate transport system permease protein</fullName>
    </submittedName>
</protein>
<dbReference type="RefSeq" id="WP_093250626.1">
    <property type="nucleotide sequence ID" value="NZ_FNGP01000002.1"/>
</dbReference>
<evidence type="ECO:0000256" key="9">
    <source>
        <dbReference type="RuleBase" id="RU363032"/>
    </source>
</evidence>
<dbReference type="GO" id="GO:0006865">
    <property type="term" value="P:amino acid transport"/>
    <property type="evidence" value="ECO:0007669"/>
    <property type="project" value="UniProtKB-KW"/>
</dbReference>
<dbReference type="InterPro" id="IPR035906">
    <property type="entry name" value="MetI-like_sf"/>
</dbReference>
<comment type="subcellular location">
    <subcellularLocation>
        <location evidence="1 9">Cell membrane</location>
        <topology evidence="1 9">Multi-pass membrane protein</topology>
    </subcellularLocation>
</comment>
<evidence type="ECO:0000256" key="1">
    <source>
        <dbReference type="ARBA" id="ARBA00004651"/>
    </source>
</evidence>
<dbReference type="GO" id="GO:0043190">
    <property type="term" value="C:ATP-binding cassette (ABC) transporter complex"/>
    <property type="evidence" value="ECO:0007669"/>
    <property type="project" value="InterPro"/>
</dbReference>
<comment type="similarity">
    <text evidence="2">Belongs to the binding-protein-dependent transport system permease family. HisMQ subfamily.</text>
</comment>
<organism evidence="11 12">
    <name type="scientific">Tessaracoccus oleiagri</name>
    <dbReference type="NCBI Taxonomy" id="686624"/>
    <lineage>
        <taxon>Bacteria</taxon>
        <taxon>Bacillati</taxon>
        <taxon>Actinomycetota</taxon>
        <taxon>Actinomycetes</taxon>
        <taxon>Propionibacteriales</taxon>
        <taxon>Propionibacteriaceae</taxon>
        <taxon>Tessaracoccus</taxon>
    </lineage>
</organism>
<evidence type="ECO:0000256" key="6">
    <source>
        <dbReference type="ARBA" id="ARBA00022970"/>
    </source>
</evidence>
<evidence type="ECO:0000256" key="4">
    <source>
        <dbReference type="ARBA" id="ARBA00022475"/>
    </source>
</evidence>
<evidence type="ECO:0000256" key="7">
    <source>
        <dbReference type="ARBA" id="ARBA00022989"/>
    </source>
</evidence>
<proteinExistence type="inferred from homology"/>
<keyword evidence="8 9" id="KW-0472">Membrane</keyword>
<evidence type="ECO:0000256" key="8">
    <source>
        <dbReference type="ARBA" id="ARBA00023136"/>
    </source>
</evidence>
<dbReference type="Proteomes" id="UP000199475">
    <property type="component" value="Unassembled WGS sequence"/>
</dbReference>
<feature type="domain" description="ABC transmembrane type-1" evidence="10">
    <location>
        <begin position="14"/>
        <end position="215"/>
    </location>
</feature>
<evidence type="ECO:0000313" key="12">
    <source>
        <dbReference type="Proteomes" id="UP000199475"/>
    </source>
</evidence>
<evidence type="ECO:0000256" key="2">
    <source>
        <dbReference type="ARBA" id="ARBA00010072"/>
    </source>
</evidence>
<dbReference type="NCBIfam" id="TIGR01726">
    <property type="entry name" value="HEQRo_perm_3TM"/>
    <property type="match status" value="1"/>
</dbReference>
<feature type="transmembrane region" description="Helical" evidence="9">
    <location>
        <begin position="20"/>
        <end position="40"/>
    </location>
</feature>
<evidence type="ECO:0000256" key="3">
    <source>
        <dbReference type="ARBA" id="ARBA00022448"/>
    </source>
</evidence>
<accession>A0A1G9JZF6</accession>
<dbReference type="PANTHER" id="PTHR30614">
    <property type="entry name" value="MEMBRANE COMPONENT OF AMINO ACID ABC TRANSPORTER"/>
    <property type="match status" value="1"/>
</dbReference>
<feature type="transmembrane region" description="Helical" evidence="9">
    <location>
        <begin position="192"/>
        <end position="218"/>
    </location>
</feature>
<dbReference type="InterPro" id="IPR010065">
    <property type="entry name" value="AA_ABC_transptr_permease_3TM"/>
</dbReference>
<keyword evidence="7 9" id="KW-1133">Transmembrane helix</keyword>
<dbReference type="EMBL" id="FNGP01000002">
    <property type="protein sequence ID" value="SDL43040.1"/>
    <property type="molecule type" value="Genomic_DNA"/>
</dbReference>
<gene>
    <name evidence="11" type="ORF">SAMN04488242_1561</name>
</gene>
<dbReference type="STRING" id="686624.SAMN04488242_1561"/>
<evidence type="ECO:0000259" key="10">
    <source>
        <dbReference type="PROSITE" id="PS50928"/>
    </source>
</evidence>
<dbReference type="CDD" id="cd06261">
    <property type="entry name" value="TM_PBP2"/>
    <property type="match status" value="1"/>
</dbReference>
<keyword evidence="6" id="KW-0029">Amino-acid transport</keyword>
<keyword evidence="5 9" id="KW-0812">Transmembrane</keyword>
<dbReference type="AlphaFoldDB" id="A0A1G9JZF6"/>
<dbReference type="InterPro" id="IPR000515">
    <property type="entry name" value="MetI-like"/>
</dbReference>
<dbReference type="Pfam" id="PF00528">
    <property type="entry name" value="BPD_transp_1"/>
    <property type="match status" value="1"/>
</dbReference>
<dbReference type="OrthoDB" id="3181282at2"/>
<evidence type="ECO:0000313" key="11">
    <source>
        <dbReference type="EMBL" id="SDL43040.1"/>
    </source>
</evidence>
<dbReference type="InterPro" id="IPR043429">
    <property type="entry name" value="ArtM/GltK/GlnP/TcyL/YhdX-like"/>
</dbReference>
<dbReference type="Gene3D" id="1.10.3720.10">
    <property type="entry name" value="MetI-like"/>
    <property type="match status" value="1"/>
</dbReference>
<reference evidence="11 12" key="1">
    <citation type="submission" date="2016-10" db="EMBL/GenBank/DDBJ databases">
        <authorList>
            <person name="de Groot N.N."/>
        </authorList>
    </citation>
    <scope>NUCLEOTIDE SEQUENCE [LARGE SCALE GENOMIC DNA]</scope>
    <source>
        <strain evidence="11 12">CGMCC 1.9159</strain>
    </source>
</reference>
<keyword evidence="4" id="KW-1003">Cell membrane</keyword>
<dbReference type="GO" id="GO:0022857">
    <property type="term" value="F:transmembrane transporter activity"/>
    <property type="evidence" value="ECO:0007669"/>
    <property type="project" value="InterPro"/>
</dbReference>
<keyword evidence="12" id="KW-1185">Reference proteome</keyword>